<dbReference type="InterPro" id="IPR007111">
    <property type="entry name" value="NACHT_NTPase"/>
</dbReference>
<feature type="repeat" description="ANK" evidence="2">
    <location>
        <begin position="1584"/>
        <end position="1616"/>
    </location>
</feature>
<dbReference type="GO" id="GO:0004190">
    <property type="term" value="F:aspartic-type endopeptidase activity"/>
    <property type="evidence" value="ECO:0007669"/>
    <property type="project" value="InterPro"/>
</dbReference>
<dbReference type="InterPro" id="IPR001995">
    <property type="entry name" value="Peptidase_A2_cat"/>
</dbReference>
<dbReference type="PANTHER" id="PTHR10039:SF16">
    <property type="entry name" value="GPI INOSITOL-DEACYLASE"/>
    <property type="match status" value="1"/>
</dbReference>
<feature type="repeat" description="ANK" evidence="2">
    <location>
        <begin position="1481"/>
        <end position="1513"/>
    </location>
</feature>
<dbReference type="SUPFAM" id="SSF48403">
    <property type="entry name" value="Ankyrin repeat"/>
    <property type="match status" value="1"/>
</dbReference>
<protein>
    <submittedName>
        <fullName evidence="6">Ankyrin repeat protein</fullName>
    </submittedName>
</protein>
<dbReference type="EMBL" id="WOWK01000024">
    <property type="protein sequence ID" value="KAF0327244.1"/>
    <property type="molecule type" value="Genomic_DNA"/>
</dbReference>
<comment type="caution">
    <text evidence="6">The sequence shown here is derived from an EMBL/GenBank/DDBJ whole genome shotgun (WGS) entry which is preliminary data.</text>
</comment>
<keyword evidence="2" id="KW-0040">ANK repeat</keyword>
<dbReference type="Pfam" id="PF12796">
    <property type="entry name" value="Ank_2"/>
    <property type="match status" value="4"/>
</dbReference>
<evidence type="ECO:0000259" key="5">
    <source>
        <dbReference type="PROSITE" id="PS50837"/>
    </source>
</evidence>
<dbReference type="SUPFAM" id="SSF52540">
    <property type="entry name" value="P-loop containing nucleoside triphosphate hydrolases"/>
    <property type="match status" value="1"/>
</dbReference>
<evidence type="ECO:0000313" key="6">
    <source>
        <dbReference type="EMBL" id="KAF0327244.1"/>
    </source>
</evidence>
<dbReference type="InterPro" id="IPR010730">
    <property type="entry name" value="HET"/>
</dbReference>
<evidence type="ECO:0000313" key="7">
    <source>
        <dbReference type="Proteomes" id="UP000434172"/>
    </source>
</evidence>
<dbReference type="PROSITE" id="PS50297">
    <property type="entry name" value="ANK_REP_REGION"/>
    <property type="match status" value="4"/>
</dbReference>
<evidence type="ECO:0000256" key="1">
    <source>
        <dbReference type="ARBA" id="ARBA00022737"/>
    </source>
</evidence>
<dbReference type="InterPro" id="IPR036770">
    <property type="entry name" value="Ankyrin_rpt-contain_sf"/>
</dbReference>
<dbReference type="Pfam" id="PF24883">
    <property type="entry name" value="NPHP3_N"/>
    <property type="match status" value="1"/>
</dbReference>
<reference evidence="6 7" key="1">
    <citation type="submission" date="2019-12" db="EMBL/GenBank/DDBJ databases">
        <title>A genome sequence resource for the geographically widespread anthracnose pathogen Colletotrichum asianum.</title>
        <authorList>
            <person name="Meng Y."/>
        </authorList>
    </citation>
    <scope>NUCLEOTIDE SEQUENCE [LARGE SCALE GENOMIC DNA]</scope>
    <source>
        <strain evidence="6 7">ICMP 18580</strain>
    </source>
</reference>
<dbReference type="OrthoDB" id="194358at2759"/>
<evidence type="ECO:0000259" key="4">
    <source>
        <dbReference type="PROSITE" id="PS50175"/>
    </source>
</evidence>
<dbReference type="InterPro" id="IPR002110">
    <property type="entry name" value="Ankyrin_rpt"/>
</dbReference>
<dbReference type="InterPro" id="IPR054471">
    <property type="entry name" value="GPIID_WHD"/>
</dbReference>
<keyword evidence="7" id="KW-1185">Reference proteome</keyword>
<feature type="repeat" description="ANK" evidence="2">
    <location>
        <begin position="1546"/>
        <end position="1578"/>
    </location>
</feature>
<dbReference type="PROSITE" id="PS50175">
    <property type="entry name" value="ASP_PROT_RETROV"/>
    <property type="match status" value="1"/>
</dbReference>
<sequence>MAPDGDSFPMGNQPTGFSLLRRSFVPSFSLSSKRLSTPAPSSVSNTMPSRCQACRNLDIWRATERLPGHTLSALVDGVVLARLKTFEDPRDCDLCQLFSRLCVEIDPAASGSVHTAELRAFPLVPHIALRSLRQGFWKGDTGYLFEAEDLTDFFLAVVPSDFTHTGGRDNSRLEKLISKQGLVMWHREIQKNTRLFSPRIVTPQFNARVVMEWLDCCKKYHPACHRGQGALPNMRLIDCETRSVITVESLPTEGHPEYVALSYVWGKSTSSLLDFTDTGTSLPKNPPQVIEDAMKVTAALGYRFLWVDKYCIDQHDSGKKHEQIMHMDFVYQNAAFTIVAAAGDDETCGLPGVSTERPSQQSFFPHERFNLRSALPSPKQSILDSRWATRGWTYQEAVLSSRRLIFTRDQLYYECGSMNCHESLRVSFDALYRQRRSHLDDYIGRSLFGSEHLTPQTAKYDETSRLNKFLAYTQCAEQYSRRILSFDEDGMNAFGGIIKRLESTTDFPVRQIWGIPFFHPKDDILASVGSVDYSGYLLTALAWRHELYKPTRRRKQFPSWSWTGWEGSVTWPNPVDSNNIHSPESVDMASIQLYLEDGTTLPLSELDPRRPDQNYSQPRALLIHTSAVPRTAFISDGSNHSMRLANGGEVRLYPSKEDLDAPKVFKRIQTGRYEAIRLGTINDDAYMMLIKWYRNSAYRIGTLVVNKYYLTYSSPTLYNYYNAFANAESDVAHVLTKLESLLELLDSLHRQLTDRKFRSKDRHVLALVEKHVQECGDCIEDLRDHAERFGDLQPKESLAIPKALGRRLAYPFREKTLRRLEEDVAEVFSRMSSALQQLQLNDTSNIRNEVEEIKTLMDLVRASQVDNKVFEWLKAPDATIDFNEACKKKHPGTGLWFVQGPAYKSWLEIPGSFLWLSGFAGCGKSVLCSTAIQYAFRHRRSNPRVAIAFFFFSFTDVGKQSVSSMLRSLVLQLFGQLDGGCNYVMRLRDTYRNSTPTDQVLIDCLLELSRSFKDTYIMIDAIDESPRDEHREAVLETLLLLRHRPGLHLLMTSRDETDIRETLNPSLEQLVTMKNLSVDEDIARYISEHLRKTARLLKWSKEFARIENALTKRANGVFRWVECQFKALASCPVSPHNLSKLLESLPKTLDETYERMLLGIPEHAQECSQRILTALCCAKRPLKVSEVIECAAIELESEPALNPDRRLENAKAIEEACPGLVEVYTAPFKMSDSRAYVRIAHFSVQEYLESERILHQKSASQFHTGGHGGQLEMLNICLAVLNAKYKRLLDFSSLLHDADGPLVEYAQSQWYLHFTEGKETPALIDRVLRICQDSSSLRALTFECLRFDRGFNQWYLEEDNLEPLEFYVDGFGRLGLAGGTLIEEKTCVYLMTMLGFHSVLVRLLAYDRTGVDRPVSGMTPLQQASSDGHEEIVRLLLEHGAGINLSGKHGNALSAAAKNRHMGTVQLLVDHNADVNAGGERFASALSAAAWGGNMGIVQHLLDHDADVNATGKSLASPLVSAVTKGHADVVQLLLDSGADVTALNSAGCALMAAAQHSRILIAKLLLEQGANVQCRHRGLEDTYHLNPLVIASGKGDLEAMKLLLEHGADPNAIRYHRHSTRQSIFISTPLLSALERGNVEAARLLLEHGADPNLKAQSRPRTRTDSRPLLQAIRCERNDTEMVELLLDYGANPYDNGSRGKDGAQRLACYLLKMKLAQSIQEHMTEYSEEECLAKSTKKNDNKEGSIDKTCE</sequence>
<feature type="domain" description="Peptidase A2" evidence="4">
    <location>
        <begin position="1531"/>
        <end position="1545"/>
    </location>
</feature>
<dbReference type="PANTHER" id="PTHR10039">
    <property type="entry name" value="AMELOGENIN"/>
    <property type="match status" value="1"/>
</dbReference>
<feature type="repeat" description="ANK" evidence="2">
    <location>
        <begin position="1629"/>
        <end position="1658"/>
    </location>
</feature>
<dbReference type="PRINTS" id="PR01415">
    <property type="entry name" value="ANKYRIN"/>
</dbReference>
<dbReference type="InterPro" id="IPR056884">
    <property type="entry name" value="NPHP3-like_N"/>
</dbReference>
<dbReference type="Pfam" id="PF06985">
    <property type="entry name" value="HET"/>
    <property type="match status" value="1"/>
</dbReference>
<name>A0A8H3WHV2_9PEZI</name>
<organism evidence="6 7">
    <name type="scientific">Colletotrichum asianum</name>
    <dbReference type="NCBI Taxonomy" id="702518"/>
    <lineage>
        <taxon>Eukaryota</taxon>
        <taxon>Fungi</taxon>
        <taxon>Dikarya</taxon>
        <taxon>Ascomycota</taxon>
        <taxon>Pezizomycotina</taxon>
        <taxon>Sordariomycetes</taxon>
        <taxon>Hypocreomycetidae</taxon>
        <taxon>Glomerellales</taxon>
        <taxon>Glomerellaceae</taxon>
        <taxon>Colletotrichum</taxon>
        <taxon>Colletotrichum gloeosporioides species complex</taxon>
    </lineage>
</organism>
<dbReference type="PROSITE" id="PS00141">
    <property type="entry name" value="ASP_PROTEASE"/>
    <property type="match status" value="1"/>
</dbReference>
<gene>
    <name evidence="6" type="ORF">GQ607_005433</name>
</gene>
<dbReference type="Gene3D" id="3.40.50.300">
    <property type="entry name" value="P-loop containing nucleotide triphosphate hydrolases"/>
    <property type="match status" value="1"/>
</dbReference>
<proteinExistence type="predicted"/>
<dbReference type="Pfam" id="PF22939">
    <property type="entry name" value="WHD_GPIID"/>
    <property type="match status" value="1"/>
</dbReference>
<feature type="region of interest" description="Disordered" evidence="3">
    <location>
        <begin position="1731"/>
        <end position="1753"/>
    </location>
</feature>
<dbReference type="Gene3D" id="1.25.40.20">
    <property type="entry name" value="Ankyrin repeat-containing domain"/>
    <property type="match status" value="1"/>
</dbReference>
<keyword evidence="1" id="KW-0677">Repeat</keyword>
<dbReference type="PROSITE" id="PS50088">
    <property type="entry name" value="ANK_REPEAT"/>
    <property type="match status" value="6"/>
</dbReference>
<feature type="compositionally biased region" description="Basic and acidic residues" evidence="3">
    <location>
        <begin position="1739"/>
        <end position="1753"/>
    </location>
</feature>
<evidence type="ECO:0000256" key="2">
    <source>
        <dbReference type="PROSITE-ProRule" id="PRU00023"/>
    </source>
</evidence>
<dbReference type="InterPro" id="IPR001969">
    <property type="entry name" value="Aspartic_peptidase_AS"/>
</dbReference>
<accession>A0A8H3WHV2</accession>
<dbReference type="PROSITE" id="PS50837">
    <property type="entry name" value="NACHT"/>
    <property type="match status" value="1"/>
</dbReference>
<feature type="domain" description="NACHT" evidence="5">
    <location>
        <begin position="912"/>
        <end position="1054"/>
    </location>
</feature>
<dbReference type="SMART" id="SM00248">
    <property type="entry name" value="ANK"/>
    <property type="match status" value="9"/>
</dbReference>
<feature type="repeat" description="ANK" evidence="2">
    <location>
        <begin position="1416"/>
        <end position="1448"/>
    </location>
</feature>
<evidence type="ECO:0000256" key="3">
    <source>
        <dbReference type="SAM" id="MobiDB-lite"/>
    </source>
</evidence>
<feature type="repeat" description="ANK" evidence="2">
    <location>
        <begin position="1514"/>
        <end position="1546"/>
    </location>
</feature>
<dbReference type="GO" id="GO:0006508">
    <property type="term" value="P:proteolysis"/>
    <property type="evidence" value="ECO:0007669"/>
    <property type="project" value="InterPro"/>
</dbReference>
<dbReference type="InterPro" id="IPR027417">
    <property type="entry name" value="P-loop_NTPase"/>
</dbReference>
<dbReference type="Proteomes" id="UP000434172">
    <property type="component" value="Unassembled WGS sequence"/>
</dbReference>